<keyword evidence="7" id="KW-1185">Reference proteome</keyword>
<dbReference type="CDD" id="cd03257">
    <property type="entry name" value="ABC_NikE_OppD_transporters"/>
    <property type="match status" value="1"/>
</dbReference>
<name>A0ABW9T0M9_9BACL</name>
<dbReference type="SMART" id="SM00382">
    <property type="entry name" value="AAA"/>
    <property type="match status" value="1"/>
</dbReference>
<feature type="domain" description="ABC transporter" evidence="5">
    <location>
        <begin position="10"/>
        <end position="262"/>
    </location>
</feature>
<dbReference type="NCBIfam" id="TIGR01727">
    <property type="entry name" value="oligo_HPY"/>
    <property type="match status" value="1"/>
</dbReference>
<dbReference type="EMBL" id="WOAA01000009">
    <property type="protein sequence ID" value="MUG66835.1"/>
    <property type="molecule type" value="Genomic_DNA"/>
</dbReference>
<proteinExistence type="inferred from homology"/>
<dbReference type="PROSITE" id="PS00211">
    <property type="entry name" value="ABC_TRANSPORTER_1"/>
    <property type="match status" value="1"/>
</dbReference>
<dbReference type="InterPro" id="IPR003593">
    <property type="entry name" value="AAA+_ATPase"/>
</dbReference>
<gene>
    <name evidence="6" type="ORF">GNP94_12555</name>
</gene>
<reference evidence="6 7" key="1">
    <citation type="submission" date="2019-11" db="EMBL/GenBank/DDBJ databases">
        <title>Draft genome sequences of five Paenibacillus species of dairy origin.</title>
        <authorList>
            <person name="Olajide A.M."/>
            <person name="Chen S."/>
            <person name="Lapointe G."/>
        </authorList>
    </citation>
    <scope>NUCLEOTIDE SEQUENCE [LARGE SCALE GENOMIC DNA]</scope>
    <source>
        <strain evidence="6 7">3CS1</strain>
    </source>
</reference>
<dbReference type="Proteomes" id="UP000435177">
    <property type="component" value="Unassembled WGS sequence"/>
</dbReference>
<comment type="caution">
    <text evidence="6">The sequence shown here is derived from an EMBL/GenBank/DDBJ whole genome shotgun (WGS) entry which is preliminary data.</text>
</comment>
<dbReference type="GO" id="GO:0005524">
    <property type="term" value="F:ATP binding"/>
    <property type="evidence" value="ECO:0007669"/>
    <property type="project" value="UniProtKB-KW"/>
</dbReference>
<evidence type="ECO:0000313" key="7">
    <source>
        <dbReference type="Proteomes" id="UP000435177"/>
    </source>
</evidence>
<dbReference type="InterPro" id="IPR027417">
    <property type="entry name" value="P-loop_NTPase"/>
</dbReference>
<keyword evidence="2" id="KW-0813">Transport</keyword>
<evidence type="ECO:0000313" key="6">
    <source>
        <dbReference type="EMBL" id="MUG66835.1"/>
    </source>
</evidence>
<accession>A0ABW9T0M9</accession>
<dbReference type="InterPro" id="IPR003439">
    <property type="entry name" value="ABC_transporter-like_ATP-bd"/>
</dbReference>
<evidence type="ECO:0000259" key="5">
    <source>
        <dbReference type="PROSITE" id="PS50893"/>
    </source>
</evidence>
<evidence type="ECO:0000256" key="1">
    <source>
        <dbReference type="ARBA" id="ARBA00005417"/>
    </source>
</evidence>
<evidence type="ECO:0000256" key="4">
    <source>
        <dbReference type="ARBA" id="ARBA00022840"/>
    </source>
</evidence>
<sequence length="344" mass="38764">MTQSTDQAILRVQSLHKRFPVYGSFGKLFGTKAHVNAVTDVSFELSEGETYGLVGESGSGKSTTGRTILGLTPATEGQVLYGDRELNAMTKDELKKFRKEVQLVFQDPYSSLNPRKRIGSILEEPLIIHKLGNKEERQEKVFQILETVGLRPEHAFRFPHEFSGGQRQRLGLARALIMNPKIIVCDEPVSALDVSIQSQILNLLKKLQQDMKLTLLFITHDISVVRYISDRIGIMYLGKIVEEAPTDDLFREPLHPYTRALFSAVPDFGRSRLKERIILKGEIPSPLALPSGCVFHTRCPWATELCRSETPPLREIMPHHKAACHYAAPGYFNTEQPIEKEIEG</sequence>
<evidence type="ECO:0000256" key="3">
    <source>
        <dbReference type="ARBA" id="ARBA00022741"/>
    </source>
</evidence>
<dbReference type="PROSITE" id="PS50893">
    <property type="entry name" value="ABC_TRANSPORTER_2"/>
    <property type="match status" value="1"/>
</dbReference>
<keyword evidence="3" id="KW-0547">Nucleotide-binding</keyword>
<dbReference type="Pfam" id="PF08352">
    <property type="entry name" value="oligo_HPY"/>
    <property type="match status" value="1"/>
</dbReference>
<dbReference type="InterPro" id="IPR017871">
    <property type="entry name" value="ABC_transporter-like_CS"/>
</dbReference>
<dbReference type="InterPro" id="IPR013563">
    <property type="entry name" value="Oligopep_ABC_C"/>
</dbReference>
<comment type="similarity">
    <text evidence="1">Belongs to the ABC transporter superfamily.</text>
</comment>
<evidence type="ECO:0000256" key="2">
    <source>
        <dbReference type="ARBA" id="ARBA00022448"/>
    </source>
</evidence>
<dbReference type="RefSeq" id="WP_095397205.1">
    <property type="nucleotide sequence ID" value="NZ_WOAA01000009.1"/>
</dbReference>
<dbReference type="PANTHER" id="PTHR43776">
    <property type="entry name" value="TRANSPORT ATP-BINDING PROTEIN"/>
    <property type="match status" value="1"/>
</dbReference>
<dbReference type="InterPro" id="IPR050319">
    <property type="entry name" value="ABC_transp_ATP-bind"/>
</dbReference>
<protein>
    <submittedName>
        <fullName evidence="6">ATP-binding cassette domain-containing protein</fullName>
    </submittedName>
</protein>
<dbReference type="Gene3D" id="3.40.50.300">
    <property type="entry name" value="P-loop containing nucleotide triphosphate hydrolases"/>
    <property type="match status" value="1"/>
</dbReference>
<organism evidence="6 7">
    <name type="scientific">Paenibacillus campinasensis</name>
    <dbReference type="NCBI Taxonomy" id="66347"/>
    <lineage>
        <taxon>Bacteria</taxon>
        <taxon>Bacillati</taxon>
        <taxon>Bacillota</taxon>
        <taxon>Bacilli</taxon>
        <taxon>Bacillales</taxon>
        <taxon>Paenibacillaceae</taxon>
        <taxon>Paenibacillus</taxon>
    </lineage>
</organism>
<dbReference type="SUPFAM" id="SSF52540">
    <property type="entry name" value="P-loop containing nucleoside triphosphate hydrolases"/>
    <property type="match status" value="1"/>
</dbReference>
<keyword evidence="4 6" id="KW-0067">ATP-binding</keyword>
<dbReference type="Pfam" id="PF00005">
    <property type="entry name" value="ABC_tran"/>
    <property type="match status" value="1"/>
</dbReference>